<keyword evidence="1" id="KW-1133">Transmembrane helix</keyword>
<evidence type="ECO:0000313" key="3">
    <source>
        <dbReference type="EMBL" id="KAF3216769.1"/>
    </source>
</evidence>
<dbReference type="EMBL" id="JAABOE010000081">
    <property type="protein sequence ID" value="KAF3169214.1"/>
    <property type="molecule type" value="Genomic_DNA"/>
</dbReference>
<dbReference type="Proteomes" id="UP000472727">
    <property type="component" value="Unassembled WGS sequence"/>
</dbReference>
<feature type="transmembrane region" description="Helical" evidence="1">
    <location>
        <begin position="82"/>
        <end position="99"/>
    </location>
</feature>
<accession>A0A6G1MIF6</accession>
<dbReference type="Proteomes" id="UP000479691">
    <property type="component" value="Unassembled WGS sequence"/>
</dbReference>
<reference evidence="5 6" key="1">
    <citation type="submission" date="2019-06" db="EMBL/GenBank/DDBJ databases">
        <authorList>
            <person name="Palmer J.M."/>
        </authorList>
    </citation>
    <scope>NUCLEOTIDE SEQUENCE [LARGE SCALE GENOMIC DNA]</scope>
    <source>
        <strain evidence="3 5">TWF106</strain>
        <strain evidence="4 7">TWF191</strain>
        <strain evidence="2 6">TWF788</strain>
    </source>
</reference>
<evidence type="ECO:0000313" key="7">
    <source>
        <dbReference type="Proteomes" id="UP000483672"/>
    </source>
</evidence>
<keyword evidence="1" id="KW-0812">Transmembrane</keyword>
<dbReference type="AlphaFoldDB" id="A0A6G1MIF6"/>
<organism evidence="4 7">
    <name type="scientific">Orbilia oligospora</name>
    <name type="common">Nematode-trapping fungus</name>
    <name type="synonym">Arthrobotrys oligospora</name>
    <dbReference type="NCBI Taxonomy" id="2813651"/>
    <lineage>
        <taxon>Eukaryota</taxon>
        <taxon>Fungi</taxon>
        <taxon>Dikarya</taxon>
        <taxon>Ascomycota</taxon>
        <taxon>Pezizomycotina</taxon>
        <taxon>Orbiliomycetes</taxon>
        <taxon>Orbiliales</taxon>
        <taxon>Orbiliaceae</taxon>
        <taxon>Orbilia</taxon>
    </lineage>
</organism>
<keyword evidence="1" id="KW-0472">Membrane</keyword>
<evidence type="ECO:0000313" key="2">
    <source>
        <dbReference type="EMBL" id="KAF3169214.1"/>
    </source>
</evidence>
<evidence type="ECO:0000313" key="4">
    <source>
        <dbReference type="EMBL" id="KAF3223189.1"/>
    </source>
</evidence>
<name>A0A6G1MIF6_ORBOL</name>
<feature type="transmembrane region" description="Helical" evidence="1">
    <location>
        <begin position="29"/>
        <end position="46"/>
    </location>
</feature>
<evidence type="ECO:0000313" key="6">
    <source>
        <dbReference type="Proteomes" id="UP000479691"/>
    </source>
</evidence>
<dbReference type="EMBL" id="WIPF01000037">
    <property type="protein sequence ID" value="KAF3223189.1"/>
    <property type="molecule type" value="Genomic_DNA"/>
</dbReference>
<protein>
    <submittedName>
        <fullName evidence="4">Uncharacterized protein</fullName>
    </submittedName>
</protein>
<proteinExistence type="predicted"/>
<dbReference type="Proteomes" id="UP000483672">
    <property type="component" value="Unassembled WGS sequence"/>
</dbReference>
<dbReference type="EMBL" id="WIWS01000048">
    <property type="protein sequence ID" value="KAF3216769.1"/>
    <property type="molecule type" value="Genomic_DNA"/>
</dbReference>
<evidence type="ECO:0000256" key="1">
    <source>
        <dbReference type="SAM" id="Phobius"/>
    </source>
</evidence>
<comment type="caution">
    <text evidence="4">The sequence shown here is derived from an EMBL/GenBank/DDBJ whole genome shotgun (WGS) entry which is preliminary data.</text>
</comment>
<evidence type="ECO:0000313" key="5">
    <source>
        <dbReference type="Proteomes" id="UP000472727"/>
    </source>
</evidence>
<sequence>MDIDPDLIGTLVRTYRFISDVYKISWEDLPHPAFAIISVVVIALGLKMESTWKFTVIALSRLLFVFYLLILLKLVILALPAVGYGCIIYTLVMGAKLLVEQMLKIVDRNDPNDRSVVWLRVIADDIRRR</sequence>
<feature type="transmembrane region" description="Helical" evidence="1">
    <location>
        <begin position="58"/>
        <end position="76"/>
    </location>
</feature>
<gene>
    <name evidence="3" type="ORF">TWF106_008170</name>
    <name evidence="4" type="ORF">TWF191_006471</name>
    <name evidence="2" type="ORF">TWF788_010691</name>
</gene>